<organism evidence="1 2">
    <name type="scientific">Asbolus verrucosus</name>
    <name type="common">Desert ironclad beetle</name>
    <dbReference type="NCBI Taxonomy" id="1661398"/>
    <lineage>
        <taxon>Eukaryota</taxon>
        <taxon>Metazoa</taxon>
        <taxon>Ecdysozoa</taxon>
        <taxon>Arthropoda</taxon>
        <taxon>Hexapoda</taxon>
        <taxon>Insecta</taxon>
        <taxon>Pterygota</taxon>
        <taxon>Neoptera</taxon>
        <taxon>Endopterygota</taxon>
        <taxon>Coleoptera</taxon>
        <taxon>Polyphaga</taxon>
        <taxon>Cucujiformia</taxon>
        <taxon>Tenebrionidae</taxon>
        <taxon>Pimeliinae</taxon>
        <taxon>Asbolus</taxon>
    </lineage>
</organism>
<dbReference type="Proteomes" id="UP000292052">
    <property type="component" value="Unassembled WGS sequence"/>
</dbReference>
<dbReference type="AlphaFoldDB" id="A0A482WCP4"/>
<comment type="caution">
    <text evidence="1">The sequence shown here is derived from an EMBL/GenBank/DDBJ whole genome shotgun (WGS) entry which is preliminary data.</text>
</comment>
<keyword evidence="2" id="KW-1185">Reference proteome</keyword>
<accession>A0A482WCP4</accession>
<dbReference type="STRING" id="1661398.A0A482WCP4"/>
<gene>
    <name evidence="1" type="ORF">BDFB_006001</name>
</gene>
<dbReference type="EMBL" id="QDEB01010379">
    <property type="protein sequence ID" value="RZC42158.1"/>
    <property type="molecule type" value="Genomic_DNA"/>
</dbReference>
<feature type="non-terminal residue" evidence="1">
    <location>
        <position position="1"/>
    </location>
</feature>
<feature type="non-terminal residue" evidence="1">
    <location>
        <position position="115"/>
    </location>
</feature>
<sequence>SFWVLALDHDLQIASGSIGSVSVKDPAGTKVALWDQVPLDEGVKAFTLPLSEYVRSGRWLLHVEVESGEFSAPIEIAPGVGNGLPDVAAAEEHYVELRFGREMRRRYKPGLPFSG</sequence>
<dbReference type="OrthoDB" id="6736370at2759"/>
<dbReference type="Gene3D" id="2.60.40.1930">
    <property type="match status" value="1"/>
</dbReference>
<protein>
    <submittedName>
        <fullName evidence="1">A2M N domain containing protein</fullName>
    </submittedName>
</protein>
<name>A0A482WCP4_ASBVE</name>
<reference evidence="1 2" key="1">
    <citation type="submission" date="2017-03" db="EMBL/GenBank/DDBJ databases">
        <title>Genome of the blue death feigning beetle - Asbolus verrucosus.</title>
        <authorList>
            <person name="Rider S.D."/>
        </authorList>
    </citation>
    <scope>NUCLEOTIDE SEQUENCE [LARGE SCALE GENOMIC DNA]</scope>
    <source>
        <strain evidence="1">Butters</strain>
        <tissue evidence="1">Head and leg muscle</tissue>
    </source>
</reference>
<proteinExistence type="predicted"/>
<evidence type="ECO:0000313" key="1">
    <source>
        <dbReference type="EMBL" id="RZC42158.1"/>
    </source>
</evidence>
<evidence type="ECO:0000313" key="2">
    <source>
        <dbReference type="Proteomes" id="UP000292052"/>
    </source>
</evidence>